<feature type="signal peptide" evidence="1">
    <location>
        <begin position="1"/>
        <end position="18"/>
    </location>
</feature>
<evidence type="ECO:0000256" key="1">
    <source>
        <dbReference type="SAM" id="SignalP"/>
    </source>
</evidence>
<name>A0A183EA65_9BILA</name>
<sequence>LHLKSLLDIGLCIAAAYGSNKDVSVYNGAGVKSNRIFSVAGGKRKGGCTHIDSYASHLTDLNNGVYDFAQPFDSSLVFHHINSVNLSNRSKDKEALTFCSTYRFS</sequence>
<protein>
    <submittedName>
        <fullName evidence="2">Pectate lyase</fullName>
    </submittedName>
</protein>
<dbReference type="WBParaSite" id="GPUH_0001788101-mRNA-1">
    <property type="protein sequence ID" value="GPUH_0001788101-mRNA-1"/>
    <property type="gene ID" value="GPUH_0001788101"/>
</dbReference>
<proteinExistence type="predicted"/>
<organism evidence="2">
    <name type="scientific">Gongylonema pulchrum</name>
    <dbReference type="NCBI Taxonomy" id="637853"/>
    <lineage>
        <taxon>Eukaryota</taxon>
        <taxon>Metazoa</taxon>
        <taxon>Ecdysozoa</taxon>
        <taxon>Nematoda</taxon>
        <taxon>Chromadorea</taxon>
        <taxon>Rhabditida</taxon>
        <taxon>Spirurina</taxon>
        <taxon>Spiruromorpha</taxon>
        <taxon>Spiruroidea</taxon>
        <taxon>Gongylonematidae</taxon>
        <taxon>Gongylonema</taxon>
    </lineage>
</organism>
<dbReference type="Pfam" id="PF24694">
    <property type="entry name" value="LNS2_PITM1-3"/>
    <property type="match status" value="1"/>
</dbReference>
<accession>A0A183EA65</accession>
<keyword evidence="1" id="KW-0732">Signal</keyword>
<evidence type="ECO:0000313" key="2">
    <source>
        <dbReference type="WBParaSite" id="GPUH_0001788101-mRNA-1"/>
    </source>
</evidence>
<feature type="chain" id="PRO_5008148656" evidence="1">
    <location>
        <begin position="19"/>
        <end position="105"/>
    </location>
</feature>
<dbReference type="AlphaFoldDB" id="A0A183EA65"/>
<reference evidence="2" key="1">
    <citation type="submission" date="2016-06" db="UniProtKB">
        <authorList>
            <consortium name="WormBaseParasite"/>
        </authorList>
    </citation>
    <scope>IDENTIFICATION</scope>
</reference>